<feature type="compositionally biased region" description="Basic and acidic residues" evidence="8">
    <location>
        <begin position="618"/>
        <end position="636"/>
    </location>
</feature>
<dbReference type="Pfam" id="PF03572">
    <property type="entry name" value="Peptidase_S41"/>
    <property type="match status" value="1"/>
</dbReference>
<feature type="region of interest" description="Disordered" evidence="8">
    <location>
        <begin position="464"/>
        <end position="684"/>
    </location>
</feature>
<dbReference type="Pfam" id="PF14685">
    <property type="entry name" value="PDZ_Tricorn"/>
    <property type="match status" value="1"/>
</dbReference>
<feature type="domain" description="Tail specific protease" evidence="9">
    <location>
        <begin position="1116"/>
        <end position="1308"/>
    </location>
</feature>
<feature type="compositionally biased region" description="Gly residues" evidence="8">
    <location>
        <begin position="467"/>
        <end position="485"/>
    </location>
</feature>
<dbReference type="GO" id="GO:0005737">
    <property type="term" value="C:cytoplasm"/>
    <property type="evidence" value="ECO:0007669"/>
    <property type="project" value="UniProtKB-SubCell"/>
</dbReference>
<evidence type="ECO:0000259" key="9">
    <source>
        <dbReference type="SMART" id="SM00245"/>
    </source>
</evidence>
<feature type="compositionally biased region" description="Acidic residues" evidence="8">
    <location>
        <begin position="812"/>
        <end position="823"/>
    </location>
</feature>
<name>A0A5N6A689_9ACTN</name>
<evidence type="ECO:0000256" key="2">
    <source>
        <dbReference type="ARBA" id="ARBA00008524"/>
    </source>
</evidence>
<sequence length="1372" mass="143592">MSDEPNSSDAPPHPRPETTAPSPDGYLRFPHLHGDLLCFVAEDDLWLAPLPAAGPGHTVKDRAWRLTVDRTRLGPPRFSPDGRHIAFTSWRTLDPEIHLAPVDGGPVRQLTHWASYDTRVRGWTPPDASGESRVLAIGSHEQPFSHFARAYTVPTAGGPGEQLPWGPVSDIAVRGHGADRRTLLLTGSASHDPADWKRYRGGGMGRLWLHGERLLADLGGQLNSPMFVGDRIAFLSDHEGVGNVYSCRPDGSQLWRHTDHDAFYARHASTDGHRVVYQCAGELWLLDDLGPGSVPRRLPLRLGGPRTGRRPYQVHTAAHVDSLTVDTTGRASAICVRGGLYWLTHRDGPARALAEAAGVRVRLPEILGDSGRIAYITDAEGEDAIEIAHLPRVSGGREPVRLATGPLGRVRELVATPDGTGVAVATHDGRLLLVRLPDSEAASGGDADANGGEVAEAVGEAGVAAGSAGGDASGGEASGGDGSANGGEVAEAAGEAGVAAGSGGGGASGGETDANRSRTRARSAGGAGATARVSEGASGGGKDAIGGSVARPAGGNAGAPGEGGARSAGAAGAAGKSGSGPDVGASGEIGGRPAAEAGASAGSAGGVRTASDQAADAAEVKEEADARQETVAEKPVDGPAGPGTGEPAETSTPGEPAETTTAGTDDPGDADAAAQASAQAAAPLPRVTEIARSVNGPVRDLAFSPDSRWLAWAHPGIGRSLSQIRIAELSGETPTVLEVTDGRFEDEEPVFTSDGRFLAFLSWRGFDPVYDVHTGGLSFPLGCRPYLVPLSSATRSPFAITPEGRPAAGGLDPDEAGGEGDSETEGRVTVEAEGLGSRVTPFPVAASKYSSLYPVSGGGLVWLRWPISGALGETFLNPDDTSGKPTLEHFDLAKAKRSELASEVDWFVPSGDGTRLVVSEDQDLSVVSATDATDSDAAVRIDLRRIVHVADPAAEWRQSFDEAGRLVRDYFWDPGMCGIDWSAVLDQYRPLVERVASPDEFADLLTETMGELGTSHAYVSAGRFNEGPWHYQRPQGLLGANFCRTKDGSGWQLSRVLPGDSSDSKARSPLAGTGVREGAVLTHVGGRPVDPAAGPWPLLAGTGGTSVELTFADESGRQRRVAVVPLVDDRQLRYQDWVARRRELVRELSGGRCGYVHIPDMGGSGWAQFNRDLRREFDREALIVDVRGNAGGHISELVVEKLSRTILGWDLTRNAQPVSYTSNAPRGPVVAIADEATSSDGDMITAAFRLLGIGPVVGSRTWGGVVGITGEHRLGDGTEITVPMNAAWFDAYGWDVENHGVTPDIEALRTPLDWAEGRSVMLDTAVRVAVDLLERHPAAKPPGYQRIPDRSRPPLPPRTAAPPRECEEDGSV</sequence>
<dbReference type="Gene3D" id="3.30.750.44">
    <property type="match status" value="1"/>
</dbReference>
<dbReference type="GO" id="GO:0006508">
    <property type="term" value="P:proteolysis"/>
    <property type="evidence" value="ECO:0007669"/>
    <property type="project" value="UniProtKB-KW"/>
</dbReference>
<dbReference type="InterPro" id="IPR036034">
    <property type="entry name" value="PDZ_sf"/>
</dbReference>
<evidence type="ECO:0000256" key="7">
    <source>
        <dbReference type="ARBA" id="ARBA00053157"/>
    </source>
</evidence>
<dbReference type="InterPro" id="IPR028204">
    <property type="entry name" value="Tricorn_C1"/>
</dbReference>
<dbReference type="Proteomes" id="UP000314251">
    <property type="component" value="Unassembled WGS sequence"/>
</dbReference>
<evidence type="ECO:0000313" key="10">
    <source>
        <dbReference type="EMBL" id="KAB8164317.1"/>
    </source>
</evidence>
<accession>A0A5N6A689</accession>
<feature type="region of interest" description="Disordered" evidence="8">
    <location>
        <begin position="798"/>
        <end position="826"/>
    </location>
</feature>
<reference evidence="10" key="1">
    <citation type="submission" date="2019-10" db="EMBL/GenBank/DDBJ databases">
        <title>Nonomuraea sp. nov., isolated from Phyllanthus amarus.</title>
        <authorList>
            <person name="Klykleung N."/>
            <person name="Tanasupawat S."/>
        </authorList>
    </citation>
    <scope>NUCLEOTIDE SEQUENCE [LARGE SCALE GENOMIC DNA]</scope>
    <source>
        <strain evidence="10">3MP-10</strain>
    </source>
</reference>
<feature type="compositionally biased region" description="Low complexity" evidence="8">
    <location>
        <begin position="486"/>
        <end position="499"/>
    </location>
</feature>
<evidence type="ECO:0000256" key="1">
    <source>
        <dbReference type="ARBA" id="ARBA00004496"/>
    </source>
</evidence>
<evidence type="ECO:0000256" key="4">
    <source>
        <dbReference type="ARBA" id="ARBA00022670"/>
    </source>
</evidence>
<evidence type="ECO:0000256" key="3">
    <source>
        <dbReference type="ARBA" id="ARBA00022490"/>
    </source>
</evidence>
<feature type="compositionally biased region" description="Gly residues" evidence="8">
    <location>
        <begin position="500"/>
        <end position="509"/>
    </location>
</feature>
<dbReference type="InterPro" id="IPR015943">
    <property type="entry name" value="WD40/YVTN_repeat-like_dom_sf"/>
</dbReference>
<comment type="subcellular location">
    <subcellularLocation>
        <location evidence="1">Cytoplasm</location>
    </subcellularLocation>
</comment>
<feature type="compositionally biased region" description="Low complexity" evidence="8">
    <location>
        <begin position="545"/>
        <end position="554"/>
    </location>
</feature>
<dbReference type="Gene3D" id="3.90.226.10">
    <property type="entry name" value="2-enoyl-CoA Hydratase, Chain A, domain 1"/>
    <property type="match status" value="1"/>
</dbReference>
<feature type="compositionally biased region" description="Low complexity" evidence="8">
    <location>
        <begin position="645"/>
        <end position="683"/>
    </location>
</feature>
<dbReference type="Gene3D" id="2.30.42.10">
    <property type="match status" value="1"/>
</dbReference>
<dbReference type="SUPFAM" id="SSF75011">
    <property type="entry name" value="3-carboxy-cis,cis-mucoante lactonizing enzyme"/>
    <property type="match status" value="1"/>
</dbReference>
<dbReference type="Pfam" id="PF26550">
    <property type="entry name" value="Tricorn_2nd"/>
    <property type="match status" value="1"/>
</dbReference>
<dbReference type="FunFam" id="3.30.750.44:FF:000011">
    <property type="entry name" value="Tricorn protease homolog"/>
    <property type="match status" value="1"/>
</dbReference>
<protein>
    <submittedName>
        <fullName evidence="10">Peptidase S41</fullName>
    </submittedName>
</protein>
<feature type="region of interest" description="Disordered" evidence="8">
    <location>
        <begin position="1"/>
        <end position="25"/>
    </location>
</feature>
<organism evidence="10 11">
    <name type="scientific">Streptomyces mimosae</name>
    <dbReference type="NCBI Taxonomy" id="2586635"/>
    <lineage>
        <taxon>Bacteria</taxon>
        <taxon>Bacillati</taxon>
        <taxon>Actinomycetota</taxon>
        <taxon>Actinomycetes</taxon>
        <taxon>Kitasatosporales</taxon>
        <taxon>Streptomycetaceae</taxon>
        <taxon>Streptomyces</taxon>
    </lineage>
</organism>
<keyword evidence="5" id="KW-0378">Hydrolase</keyword>
<keyword evidence="6" id="KW-0720">Serine protease</keyword>
<dbReference type="Pfam" id="PF14684">
    <property type="entry name" value="Tricorn_C1"/>
    <property type="match status" value="1"/>
</dbReference>
<evidence type="ECO:0000313" key="11">
    <source>
        <dbReference type="Proteomes" id="UP000314251"/>
    </source>
</evidence>
<dbReference type="EMBL" id="VDLY02000010">
    <property type="protein sequence ID" value="KAB8164317.1"/>
    <property type="molecule type" value="Genomic_DNA"/>
</dbReference>
<dbReference type="SMART" id="SM00245">
    <property type="entry name" value="TSPc"/>
    <property type="match status" value="1"/>
</dbReference>
<keyword evidence="4" id="KW-0645">Protease</keyword>
<proteinExistence type="inferred from homology"/>
<evidence type="ECO:0000256" key="8">
    <source>
        <dbReference type="SAM" id="MobiDB-lite"/>
    </source>
</evidence>
<dbReference type="PANTHER" id="PTHR43253:SF1">
    <property type="entry name" value="TRICORN PROTEASE HOMOLOG 2-RELATED"/>
    <property type="match status" value="1"/>
</dbReference>
<evidence type="ECO:0000256" key="6">
    <source>
        <dbReference type="ARBA" id="ARBA00022825"/>
    </source>
</evidence>
<dbReference type="Gene3D" id="2.120.10.60">
    <property type="entry name" value="Tricorn protease N-terminal domain"/>
    <property type="match status" value="1"/>
</dbReference>
<dbReference type="InterPro" id="IPR029414">
    <property type="entry name" value="Tricorn_PDZ"/>
</dbReference>
<dbReference type="InterPro" id="IPR005151">
    <property type="entry name" value="Tail-specific_protease"/>
</dbReference>
<dbReference type="InterPro" id="IPR029045">
    <property type="entry name" value="ClpP/crotonase-like_dom_sf"/>
</dbReference>
<feature type="compositionally biased region" description="Low complexity" evidence="8">
    <location>
        <begin position="591"/>
        <end position="602"/>
    </location>
</feature>
<evidence type="ECO:0000256" key="5">
    <source>
        <dbReference type="ARBA" id="ARBA00022801"/>
    </source>
</evidence>
<comment type="function">
    <text evidence="7">Degrades oligopeptides in a sequential manner.</text>
</comment>
<keyword evidence="3" id="KW-0963">Cytoplasm</keyword>
<keyword evidence="11" id="KW-1185">Reference proteome</keyword>
<dbReference type="InterPro" id="IPR012393">
    <property type="entry name" value="Tricorn_protease"/>
</dbReference>
<feature type="region of interest" description="Disordered" evidence="8">
    <location>
        <begin position="1339"/>
        <end position="1372"/>
    </location>
</feature>
<dbReference type="Gene3D" id="2.130.10.10">
    <property type="entry name" value="YVTN repeat-like/Quinoprotein amine dehydrogenase"/>
    <property type="match status" value="2"/>
</dbReference>
<dbReference type="SUPFAM" id="SSF52096">
    <property type="entry name" value="ClpP/crotonase"/>
    <property type="match status" value="1"/>
</dbReference>
<dbReference type="SUPFAM" id="SSF50156">
    <property type="entry name" value="PDZ domain-like"/>
    <property type="match status" value="1"/>
</dbReference>
<dbReference type="SUPFAM" id="SSF69304">
    <property type="entry name" value="Tricorn protease N-terminal domain"/>
    <property type="match status" value="2"/>
</dbReference>
<comment type="similarity">
    <text evidence="2">Belongs to the peptidase S41B family.</text>
</comment>
<feature type="compositionally biased region" description="Low complexity" evidence="8">
    <location>
        <begin position="567"/>
        <end position="580"/>
    </location>
</feature>
<dbReference type="GO" id="GO:0008236">
    <property type="term" value="F:serine-type peptidase activity"/>
    <property type="evidence" value="ECO:0007669"/>
    <property type="project" value="UniProtKB-KW"/>
</dbReference>
<dbReference type="CDD" id="cd07562">
    <property type="entry name" value="Peptidase_S41_TRI"/>
    <property type="match status" value="1"/>
</dbReference>
<comment type="caution">
    <text evidence="10">The sequence shown here is derived from an EMBL/GenBank/DDBJ whole genome shotgun (WGS) entry which is preliminary data.</text>
</comment>
<dbReference type="PANTHER" id="PTHR43253">
    <property type="entry name" value="TRICORN PROTEASE HOMOLOG 2-RELATED"/>
    <property type="match status" value="1"/>
</dbReference>
<dbReference type="OrthoDB" id="9758793at2"/>
<feature type="compositionally biased region" description="Gly residues" evidence="8">
    <location>
        <begin position="555"/>
        <end position="566"/>
    </location>
</feature>
<dbReference type="Pfam" id="PF26549">
    <property type="entry name" value="Tricorn_N"/>
    <property type="match status" value="1"/>
</dbReference>
<gene>
    <name evidence="10" type="ORF">FH607_016940</name>
</gene>